<organism evidence="2 3">
    <name type="scientific">Cordylochernes scorpioides</name>
    <dbReference type="NCBI Taxonomy" id="51811"/>
    <lineage>
        <taxon>Eukaryota</taxon>
        <taxon>Metazoa</taxon>
        <taxon>Ecdysozoa</taxon>
        <taxon>Arthropoda</taxon>
        <taxon>Chelicerata</taxon>
        <taxon>Arachnida</taxon>
        <taxon>Pseudoscorpiones</taxon>
        <taxon>Cheliferoidea</taxon>
        <taxon>Chernetidae</taxon>
        <taxon>Cordylochernes</taxon>
    </lineage>
</organism>
<proteinExistence type="predicted"/>
<dbReference type="Proteomes" id="UP001235939">
    <property type="component" value="Chromosome 09"/>
</dbReference>
<evidence type="ECO:0000313" key="3">
    <source>
        <dbReference type="Proteomes" id="UP001235939"/>
    </source>
</evidence>
<dbReference type="InterPro" id="IPR036397">
    <property type="entry name" value="RNaseH_sf"/>
</dbReference>
<dbReference type="Pfam" id="PF17921">
    <property type="entry name" value="Integrase_H2C2"/>
    <property type="match status" value="1"/>
</dbReference>
<reference evidence="2 3" key="1">
    <citation type="submission" date="2022-01" db="EMBL/GenBank/DDBJ databases">
        <title>A chromosomal length assembly of Cordylochernes scorpioides.</title>
        <authorList>
            <person name="Zeh D."/>
            <person name="Zeh J."/>
        </authorList>
    </citation>
    <scope>NUCLEOTIDE SEQUENCE [LARGE SCALE GENOMIC DNA]</scope>
    <source>
        <strain evidence="2">IN4F17</strain>
        <tissue evidence="2">Whole Body</tissue>
    </source>
</reference>
<accession>A0ABY6KWG9</accession>
<dbReference type="SUPFAM" id="SSF53098">
    <property type="entry name" value="Ribonuclease H-like"/>
    <property type="match status" value="1"/>
</dbReference>
<feature type="non-terminal residue" evidence="2">
    <location>
        <position position="656"/>
    </location>
</feature>
<feature type="domain" description="Integrase zinc-binding" evidence="1">
    <location>
        <begin position="449"/>
        <end position="502"/>
    </location>
</feature>
<keyword evidence="3" id="KW-1185">Reference proteome</keyword>
<protein>
    <recommendedName>
        <fullName evidence="1">Integrase zinc-binding domain-containing protein</fullName>
    </recommendedName>
</protein>
<dbReference type="PANTHER" id="PTHR47331">
    <property type="entry name" value="PHD-TYPE DOMAIN-CONTAINING PROTEIN"/>
    <property type="match status" value="1"/>
</dbReference>
<dbReference type="EMBL" id="CP092871">
    <property type="protein sequence ID" value="UYV72242.1"/>
    <property type="molecule type" value="Genomic_DNA"/>
</dbReference>
<dbReference type="InterPro" id="IPR041588">
    <property type="entry name" value="Integrase_H2C2"/>
</dbReference>
<dbReference type="Gene3D" id="3.30.420.10">
    <property type="entry name" value="Ribonuclease H-like superfamily/Ribonuclease H"/>
    <property type="match status" value="1"/>
</dbReference>
<gene>
    <name evidence="2" type="ORF">LAZ67_9002309</name>
</gene>
<sequence length="656" mass="75294">MAKMDLLSNSKEEKGTTTKVLGPLWDKVEDVLNCDVSIEKDLPRRLTKRIVLSKIQQVFDLLGVYNPIFLPPKLFLQRSWELKIGWDSQLPEDMDREFRTWYSKIGLLSEIKIPRHIWFDQTNKNEIHAFCDASKSAYAAEAYMRSEVQTGVHLSLLWSKSSLAPFKRVTIPRLELRRRSFSIETSQLSSFSTLSHKSPNTLVVFPFSSFELLTGAQGSRHVHSQGSCVRSPRCKRRCKTIIWSDSSTALSWIKRGIEWRVFVRNRVKEIQSTTNVNNWRFVSGYLNPADLLSRGCSPLSLCEGPEWLKQPKESWPRSEPTIDQEDICSEEEIVSANINVKVDRNDWLLTRRSDYSLNIRIMSYVLRFIGKLKKQFTETGPLKVSELDLAEMKLVKIIQEKTSIEKSSSIQSLKIFKNSEGLWCIESKPLHGQVPEEFKTPAVLPGDHPFVKQLIWEMHRGNGHAGVQSILSILREKFWIIRGRKTIGKIINGCTICKRFKEKSLQRPMAALPESRIGLGKPFQTTGVDLLGPLYMKDGGKVWVAAFTCAVYRAIHLELVKNLEAGTFMMALNRFICRRGRPEKIFSDNGPNFSKLNRVLKDHLSLKPISVGTSRREPGIVPEIVIQRKTIIRPAEGIENRRKRHRPTFSLEHRPM</sequence>
<dbReference type="InterPro" id="IPR008042">
    <property type="entry name" value="Retrotrans_Pao"/>
</dbReference>
<evidence type="ECO:0000259" key="1">
    <source>
        <dbReference type="Pfam" id="PF17921"/>
    </source>
</evidence>
<dbReference type="Gene3D" id="1.10.340.70">
    <property type="match status" value="1"/>
</dbReference>
<name>A0ABY6KWG9_9ARAC</name>
<dbReference type="InterPro" id="IPR012337">
    <property type="entry name" value="RNaseH-like_sf"/>
</dbReference>
<dbReference type="Pfam" id="PF05380">
    <property type="entry name" value="Peptidase_A17"/>
    <property type="match status" value="1"/>
</dbReference>
<evidence type="ECO:0000313" key="2">
    <source>
        <dbReference type="EMBL" id="UYV72242.1"/>
    </source>
</evidence>